<reference evidence="1" key="1">
    <citation type="submission" date="2018-11" db="EMBL/GenBank/DDBJ databases">
        <authorList>
            <person name="Alioto T."/>
            <person name="Alioto T."/>
        </authorList>
    </citation>
    <scope>NUCLEOTIDE SEQUENCE</scope>
</reference>
<dbReference type="Gene3D" id="2.40.128.20">
    <property type="match status" value="1"/>
</dbReference>
<name>A0A8B6FEB4_MYTGA</name>
<comment type="caution">
    <text evidence="1">The sequence shown here is derived from an EMBL/GenBank/DDBJ whole genome shotgun (WGS) entry which is preliminary data.</text>
</comment>
<dbReference type="Proteomes" id="UP000596742">
    <property type="component" value="Unassembled WGS sequence"/>
</dbReference>
<dbReference type="OrthoDB" id="10016075at2759"/>
<evidence type="ECO:0000313" key="2">
    <source>
        <dbReference type="Proteomes" id="UP000596742"/>
    </source>
</evidence>
<dbReference type="GO" id="GO:0008289">
    <property type="term" value="F:lipid binding"/>
    <property type="evidence" value="ECO:0007669"/>
    <property type="project" value="UniProtKB-KW"/>
</dbReference>
<protein>
    <recommendedName>
        <fullName evidence="3">Lipocalin/cytosolic fatty-acid binding domain-containing protein</fullName>
    </recommendedName>
</protein>
<dbReference type="SUPFAM" id="SSF50814">
    <property type="entry name" value="Lipocalins"/>
    <property type="match status" value="1"/>
</dbReference>
<proteinExistence type="predicted"/>
<accession>A0A8B6FEB4</accession>
<dbReference type="EMBL" id="UYJE01006757">
    <property type="protein sequence ID" value="VDI48707.1"/>
    <property type="molecule type" value="Genomic_DNA"/>
</dbReference>
<organism evidence="1 2">
    <name type="scientific">Mytilus galloprovincialis</name>
    <name type="common">Mediterranean mussel</name>
    <dbReference type="NCBI Taxonomy" id="29158"/>
    <lineage>
        <taxon>Eukaryota</taxon>
        <taxon>Metazoa</taxon>
        <taxon>Spiralia</taxon>
        <taxon>Lophotrochozoa</taxon>
        <taxon>Mollusca</taxon>
        <taxon>Bivalvia</taxon>
        <taxon>Autobranchia</taxon>
        <taxon>Pteriomorphia</taxon>
        <taxon>Mytilida</taxon>
        <taxon>Mytiloidea</taxon>
        <taxon>Mytilidae</taxon>
        <taxon>Mytilinae</taxon>
        <taxon>Mytilus</taxon>
    </lineage>
</organism>
<evidence type="ECO:0000313" key="1">
    <source>
        <dbReference type="EMBL" id="VDI48707.1"/>
    </source>
</evidence>
<gene>
    <name evidence="1" type="ORF">MGAL_10B060368</name>
</gene>
<dbReference type="AlphaFoldDB" id="A0A8B6FEB4"/>
<evidence type="ECO:0008006" key="3">
    <source>
        <dbReference type="Google" id="ProtNLM"/>
    </source>
</evidence>
<keyword evidence="2" id="KW-1185">Reference proteome</keyword>
<dbReference type="InterPro" id="IPR012674">
    <property type="entry name" value="Calycin"/>
</dbReference>
<sequence>MSDNMIDQHRGSTSVLEYDKDGDNWTLKMSYSGLPTKIFKFQPGKEFETTGYYDDVMKLMVTFESDSKCVVVEKCEMMDYKPFTTTREIKGDLMLTTVELESGVKMTSEFKRG</sequence>